<dbReference type="InterPro" id="IPR050301">
    <property type="entry name" value="NTE"/>
</dbReference>
<comment type="caution">
    <text evidence="4">Lacks conserved residue(s) required for the propagation of feature annotation.</text>
</comment>
<feature type="short sequence motif" description="DGA/G" evidence="4">
    <location>
        <begin position="321"/>
        <end position="323"/>
    </location>
</feature>
<dbReference type="InterPro" id="IPR016035">
    <property type="entry name" value="Acyl_Trfase/lysoPLipase"/>
</dbReference>
<evidence type="ECO:0000256" key="5">
    <source>
        <dbReference type="SAM" id="MobiDB-lite"/>
    </source>
</evidence>
<dbReference type="RefSeq" id="WP_343885043.1">
    <property type="nucleotide sequence ID" value="NZ_BAAAKI010000004.1"/>
</dbReference>
<keyword evidence="8" id="KW-1185">Reference proteome</keyword>
<dbReference type="Gene3D" id="3.40.1090.10">
    <property type="entry name" value="Cytosolic phospholipase A2 catalytic domain"/>
    <property type="match status" value="2"/>
</dbReference>
<evidence type="ECO:0000259" key="6">
    <source>
        <dbReference type="PROSITE" id="PS51635"/>
    </source>
</evidence>
<sequence length="514" mass="56317">MARRPWLGLPLTSLLSPREEREGLVLSGGGSKASFQIGALRYLYERAGIAPTVVVGTSAGSIIAAMIAQSSDPAEQAASIRELERLWFEMEEQSDMFTERAWFRRFRARSPELMALLQRDHAEQTASPRPAWRAGASLPRIQLPFTRGSALDLEDQPQHDPSGPGSPNTQDARPLSPQLETLALATNDPDVAPAELSPAMVLSVLSGLSRMRGVGTDLGLILSGAEKTRSMYVPGPLLQRLLGSGVFDATKIGESGLTVRIAVTALESGELRFLREDGMLVDREDVPIGGTAQELTRGVLASCSIPAVFVPVALDDETYVDGGVRENLPAEMAIGHLGCTTTWVVTSNAPGAKSQPSYAERDMISVMMRATEIMSDETERDEVAYARSAGAKVIEPEIGVHDALTIDPGLIRINRDYGWMRAAEAHLQLDAVEQGLTRSVIQLRCQAWELECSVLDPDEDTDGTDLARLTRMKFELRDQVKQLRPEIRPEDAERWWIDWEAHTPPATMPPPWLH</sequence>
<feature type="active site" description="Proton acceptor" evidence="4">
    <location>
        <position position="321"/>
    </location>
</feature>
<dbReference type="Proteomes" id="UP001596266">
    <property type="component" value="Unassembled WGS sequence"/>
</dbReference>
<comment type="caution">
    <text evidence="7">The sequence shown here is derived from an EMBL/GenBank/DDBJ whole genome shotgun (WGS) entry which is preliminary data.</text>
</comment>
<evidence type="ECO:0000256" key="1">
    <source>
        <dbReference type="ARBA" id="ARBA00022801"/>
    </source>
</evidence>
<evidence type="ECO:0000256" key="4">
    <source>
        <dbReference type="PROSITE-ProRule" id="PRU01161"/>
    </source>
</evidence>
<proteinExistence type="predicted"/>
<dbReference type="PROSITE" id="PS51635">
    <property type="entry name" value="PNPLA"/>
    <property type="match status" value="1"/>
</dbReference>
<dbReference type="SUPFAM" id="SSF52151">
    <property type="entry name" value="FabD/lysophospholipase-like"/>
    <property type="match status" value="1"/>
</dbReference>
<dbReference type="PANTHER" id="PTHR14226">
    <property type="entry name" value="NEUROPATHY TARGET ESTERASE/SWISS CHEESE D.MELANOGASTER"/>
    <property type="match status" value="1"/>
</dbReference>
<evidence type="ECO:0000313" key="8">
    <source>
        <dbReference type="Proteomes" id="UP001596266"/>
    </source>
</evidence>
<evidence type="ECO:0000256" key="3">
    <source>
        <dbReference type="ARBA" id="ARBA00023098"/>
    </source>
</evidence>
<dbReference type="Pfam" id="PF01734">
    <property type="entry name" value="Patatin"/>
    <property type="match status" value="2"/>
</dbReference>
<keyword evidence="2 4" id="KW-0442">Lipid degradation</keyword>
<feature type="region of interest" description="Disordered" evidence="5">
    <location>
        <begin position="152"/>
        <end position="174"/>
    </location>
</feature>
<feature type="domain" description="PNPLA" evidence="6">
    <location>
        <begin position="24"/>
        <end position="334"/>
    </location>
</feature>
<organism evidence="7 8">
    <name type="scientific">Luteococcus sanguinis</name>
    <dbReference type="NCBI Taxonomy" id="174038"/>
    <lineage>
        <taxon>Bacteria</taxon>
        <taxon>Bacillati</taxon>
        <taxon>Actinomycetota</taxon>
        <taxon>Actinomycetes</taxon>
        <taxon>Propionibacteriales</taxon>
        <taxon>Propionibacteriaceae</taxon>
        <taxon>Luteococcus</taxon>
    </lineage>
</organism>
<name>A0ABW1WYW7_9ACTN</name>
<evidence type="ECO:0000313" key="7">
    <source>
        <dbReference type="EMBL" id="MFC6396320.1"/>
    </source>
</evidence>
<reference evidence="8" key="1">
    <citation type="journal article" date="2019" name="Int. J. Syst. Evol. Microbiol.">
        <title>The Global Catalogue of Microorganisms (GCM) 10K type strain sequencing project: providing services to taxonomists for standard genome sequencing and annotation.</title>
        <authorList>
            <consortium name="The Broad Institute Genomics Platform"/>
            <consortium name="The Broad Institute Genome Sequencing Center for Infectious Disease"/>
            <person name="Wu L."/>
            <person name="Ma J."/>
        </authorList>
    </citation>
    <scope>NUCLEOTIDE SEQUENCE [LARGE SCALE GENOMIC DNA]</scope>
    <source>
        <strain evidence="8">CGMCC 1.15277</strain>
    </source>
</reference>
<keyword evidence="3 4" id="KW-0443">Lipid metabolism</keyword>
<accession>A0ABW1WYW7</accession>
<dbReference type="EMBL" id="JBHSUA010000009">
    <property type="protein sequence ID" value="MFC6396320.1"/>
    <property type="molecule type" value="Genomic_DNA"/>
</dbReference>
<feature type="short sequence motif" description="GXSXG" evidence="4">
    <location>
        <begin position="56"/>
        <end position="60"/>
    </location>
</feature>
<evidence type="ECO:0000256" key="2">
    <source>
        <dbReference type="ARBA" id="ARBA00022963"/>
    </source>
</evidence>
<dbReference type="PANTHER" id="PTHR14226:SF29">
    <property type="entry name" value="NEUROPATHY TARGET ESTERASE SWS"/>
    <property type="match status" value="1"/>
</dbReference>
<keyword evidence="1 4" id="KW-0378">Hydrolase</keyword>
<protein>
    <submittedName>
        <fullName evidence="7">Patatin-like phospholipase family protein</fullName>
    </submittedName>
</protein>
<gene>
    <name evidence="7" type="ORF">ACFP57_04865</name>
</gene>
<feature type="active site" description="Nucleophile" evidence="4">
    <location>
        <position position="58"/>
    </location>
</feature>
<dbReference type="InterPro" id="IPR002641">
    <property type="entry name" value="PNPLA_dom"/>
</dbReference>